<dbReference type="Gene3D" id="3.90.1200.10">
    <property type="match status" value="1"/>
</dbReference>
<gene>
    <name evidence="1" type="ORF">A2531_03775</name>
</gene>
<dbReference type="AlphaFoldDB" id="A0A1F5TPU9"/>
<dbReference type="SUPFAM" id="SSF56112">
    <property type="entry name" value="Protein kinase-like (PK-like)"/>
    <property type="match status" value="1"/>
</dbReference>
<evidence type="ECO:0000313" key="1">
    <source>
        <dbReference type="EMBL" id="OGF40859.1"/>
    </source>
</evidence>
<accession>A0A1F5TPU9</accession>
<sequence length="331" mass="39489">MKIKELNQNIKKIVRETGFNIDKEIYRGVYYSKDNLRNIIYSGVYQNKLAILKFYDDPRITDEPTSLYSFLKSNKSKIITAPKIYKKEILSASRGWFIAEKIPVDFSNYNTPLDKKERKEFLNVYLEYRKNFPKKPTRKLLHLEKLSPDNFHVFRINRWFELTQKVEAERMVQKKSLFLDDGFIVLYEKAIEAIRKEFKNRKMIWCHGHFKPHEIFTDKKRSKYYLIDFAHTAMFPEGYELAFIIWSDYLMADKKWNLSYNKWKGGVDDWLIDLEKVANSLGLKKYKSLLRVSLMERVLGTILTDITASDRTDVKKKNGIKLMKKLLEEIL</sequence>
<reference evidence="1 2" key="1">
    <citation type="journal article" date="2016" name="Nat. Commun.">
        <title>Thousands of microbial genomes shed light on interconnected biogeochemical processes in an aquifer system.</title>
        <authorList>
            <person name="Anantharaman K."/>
            <person name="Brown C.T."/>
            <person name="Hug L.A."/>
            <person name="Sharon I."/>
            <person name="Castelle C.J."/>
            <person name="Probst A.J."/>
            <person name="Thomas B.C."/>
            <person name="Singh A."/>
            <person name="Wilkins M.J."/>
            <person name="Karaoz U."/>
            <person name="Brodie E.L."/>
            <person name="Williams K.H."/>
            <person name="Hubbard S.S."/>
            <person name="Banfield J.F."/>
        </authorList>
    </citation>
    <scope>NUCLEOTIDE SEQUENCE [LARGE SCALE GENOMIC DNA]</scope>
</reference>
<dbReference type="EMBL" id="MFGO01000018">
    <property type="protein sequence ID" value="OGF40859.1"/>
    <property type="molecule type" value="Genomic_DNA"/>
</dbReference>
<organism evidence="1 2">
    <name type="scientific">Candidatus Falkowbacteria bacterium RIFOXYD2_FULL_34_120</name>
    <dbReference type="NCBI Taxonomy" id="1798007"/>
    <lineage>
        <taxon>Bacteria</taxon>
        <taxon>Candidatus Falkowiibacteriota</taxon>
    </lineage>
</organism>
<name>A0A1F5TPU9_9BACT</name>
<comment type="caution">
    <text evidence="1">The sequence shown here is derived from an EMBL/GenBank/DDBJ whole genome shotgun (WGS) entry which is preliminary data.</text>
</comment>
<evidence type="ECO:0008006" key="3">
    <source>
        <dbReference type="Google" id="ProtNLM"/>
    </source>
</evidence>
<protein>
    <recommendedName>
        <fullName evidence="3">Aminoglycoside phosphotransferase domain-containing protein</fullName>
    </recommendedName>
</protein>
<dbReference type="InterPro" id="IPR011009">
    <property type="entry name" value="Kinase-like_dom_sf"/>
</dbReference>
<dbReference type="Proteomes" id="UP000177579">
    <property type="component" value="Unassembled WGS sequence"/>
</dbReference>
<proteinExistence type="predicted"/>
<evidence type="ECO:0000313" key="2">
    <source>
        <dbReference type="Proteomes" id="UP000177579"/>
    </source>
</evidence>